<comment type="caution">
    <text evidence="11">The sequence shown here is derived from an EMBL/GenBank/DDBJ whole genome shotgun (WGS) entry which is preliminary data.</text>
</comment>
<comment type="pathway">
    <text evidence="2 9">Amino-acid biosynthesis; L-tryptophan biosynthesis; L-tryptophan from chorismate: step 3/5.</text>
</comment>
<keyword evidence="7 9" id="KW-0057">Aromatic amino acid biosynthesis</keyword>
<dbReference type="PANTHER" id="PTHR42894">
    <property type="entry name" value="N-(5'-PHOSPHORIBOSYL)ANTHRANILATE ISOMERASE"/>
    <property type="match status" value="1"/>
</dbReference>
<comment type="catalytic activity">
    <reaction evidence="1 9">
        <text>N-(5-phospho-beta-D-ribosyl)anthranilate = 1-(2-carboxyphenylamino)-1-deoxy-D-ribulose 5-phosphate</text>
        <dbReference type="Rhea" id="RHEA:21540"/>
        <dbReference type="ChEBI" id="CHEBI:18277"/>
        <dbReference type="ChEBI" id="CHEBI:58613"/>
        <dbReference type="EC" id="5.3.1.24"/>
    </reaction>
</comment>
<evidence type="ECO:0000256" key="6">
    <source>
        <dbReference type="ARBA" id="ARBA00022822"/>
    </source>
</evidence>
<keyword evidence="8 9" id="KW-0413">Isomerase</keyword>
<accession>A0A7C4Q2W3</accession>
<evidence type="ECO:0000256" key="1">
    <source>
        <dbReference type="ARBA" id="ARBA00001164"/>
    </source>
</evidence>
<dbReference type="CDD" id="cd00405">
    <property type="entry name" value="PRAI"/>
    <property type="match status" value="1"/>
</dbReference>
<evidence type="ECO:0000256" key="8">
    <source>
        <dbReference type="ARBA" id="ARBA00023235"/>
    </source>
</evidence>
<comment type="similarity">
    <text evidence="9">Belongs to the TrpF family.</text>
</comment>
<dbReference type="InterPro" id="IPR011060">
    <property type="entry name" value="RibuloseP-bd_barrel"/>
</dbReference>
<evidence type="ECO:0000256" key="2">
    <source>
        <dbReference type="ARBA" id="ARBA00004664"/>
    </source>
</evidence>
<dbReference type="EC" id="5.3.1.24" evidence="3 9"/>
<evidence type="ECO:0000256" key="9">
    <source>
        <dbReference type="HAMAP-Rule" id="MF_00135"/>
    </source>
</evidence>
<evidence type="ECO:0000256" key="7">
    <source>
        <dbReference type="ARBA" id="ARBA00023141"/>
    </source>
</evidence>
<dbReference type="UniPathway" id="UPA00035">
    <property type="reaction ID" value="UER00042"/>
</dbReference>
<dbReference type="Gene3D" id="3.20.20.70">
    <property type="entry name" value="Aldolase class I"/>
    <property type="match status" value="1"/>
</dbReference>
<protein>
    <recommendedName>
        <fullName evidence="4 9">N-(5'-phosphoribosyl)anthranilate isomerase</fullName>
        <shortName evidence="9">PRAI</shortName>
        <ecNumber evidence="3 9">5.3.1.24</ecNumber>
    </recommendedName>
</protein>
<evidence type="ECO:0000256" key="4">
    <source>
        <dbReference type="ARBA" id="ARBA00022272"/>
    </source>
</evidence>
<dbReference type="InterPro" id="IPR013785">
    <property type="entry name" value="Aldolase_TIM"/>
</dbReference>
<keyword evidence="5 9" id="KW-0028">Amino-acid biosynthesis</keyword>
<dbReference type="InterPro" id="IPR001240">
    <property type="entry name" value="PRAI_dom"/>
</dbReference>
<feature type="domain" description="N-(5'phosphoribosyl) anthranilate isomerase (PRAI)" evidence="10">
    <location>
        <begin position="3"/>
        <end position="203"/>
    </location>
</feature>
<reference evidence="11" key="1">
    <citation type="journal article" date="2020" name="mSystems">
        <title>Genome- and Community-Level Interaction Insights into Carbon Utilization and Element Cycling Functions of Hydrothermarchaeota in Hydrothermal Sediment.</title>
        <authorList>
            <person name="Zhou Z."/>
            <person name="Liu Y."/>
            <person name="Xu W."/>
            <person name="Pan J."/>
            <person name="Luo Z.H."/>
            <person name="Li M."/>
        </authorList>
    </citation>
    <scope>NUCLEOTIDE SEQUENCE [LARGE SCALE GENOMIC DNA]</scope>
    <source>
        <strain evidence="11">SpSt-556</strain>
    </source>
</reference>
<dbReference type="PANTHER" id="PTHR42894:SF1">
    <property type="entry name" value="N-(5'-PHOSPHORIBOSYL)ANTHRANILATE ISOMERASE"/>
    <property type="match status" value="1"/>
</dbReference>
<dbReference type="AlphaFoldDB" id="A0A7C4Q2W3"/>
<dbReference type="HAMAP" id="MF_00135">
    <property type="entry name" value="PRAI"/>
    <property type="match status" value="1"/>
</dbReference>
<dbReference type="Pfam" id="PF00697">
    <property type="entry name" value="PRAI"/>
    <property type="match status" value="1"/>
</dbReference>
<dbReference type="GO" id="GO:0004640">
    <property type="term" value="F:phosphoribosylanthranilate isomerase activity"/>
    <property type="evidence" value="ECO:0007669"/>
    <property type="project" value="UniProtKB-UniRule"/>
</dbReference>
<name>A0A7C4Q2W3_9CHLR</name>
<evidence type="ECO:0000313" key="11">
    <source>
        <dbReference type="EMBL" id="HGS88087.1"/>
    </source>
</evidence>
<gene>
    <name evidence="9" type="primary">trpF</name>
    <name evidence="11" type="ORF">ENT17_10770</name>
</gene>
<proteinExistence type="inferred from homology"/>
<dbReference type="InterPro" id="IPR044643">
    <property type="entry name" value="TrpF_fam"/>
</dbReference>
<dbReference type="EMBL" id="DSXR01000107">
    <property type="protein sequence ID" value="HGS88087.1"/>
    <property type="molecule type" value="Genomic_DNA"/>
</dbReference>
<evidence type="ECO:0000256" key="3">
    <source>
        <dbReference type="ARBA" id="ARBA00012572"/>
    </source>
</evidence>
<sequence length="226" mass="24037">MKVKICGITTLEDALHAVEAGADMLGFNFFPQSPRFIDPQRCAAIVEALRGSGVVCVGVFVNLPPEEVRRLMSACSLDLAQLSGDEPACDLAQLDGLAFKALRPTGRADLEQALQTYPPRSSPPAYLVDAFRPGLYGGSGQPANLDLAADLARRWPILLAGGLTPENVAKAIALVQPWGVDVASGVEAAPGRKDSARLRAFVHAARSASADLQTNQEENFHGNRCF</sequence>
<keyword evidence="6 9" id="KW-0822">Tryptophan biosynthesis</keyword>
<dbReference type="GO" id="GO:0000162">
    <property type="term" value="P:L-tryptophan biosynthetic process"/>
    <property type="evidence" value="ECO:0007669"/>
    <property type="project" value="UniProtKB-UniRule"/>
</dbReference>
<evidence type="ECO:0000256" key="5">
    <source>
        <dbReference type="ARBA" id="ARBA00022605"/>
    </source>
</evidence>
<dbReference type="SUPFAM" id="SSF51366">
    <property type="entry name" value="Ribulose-phoshate binding barrel"/>
    <property type="match status" value="1"/>
</dbReference>
<organism evidence="11">
    <name type="scientific">Bellilinea caldifistulae</name>
    <dbReference type="NCBI Taxonomy" id="360411"/>
    <lineage>
        <taxon>Bacteria</taxon>
        <taxon>Bacillati</taxon>
        <taxon>Chloroflexota</taxon>
        <taxon>Anaerolineae</taxon>
        <taxon>Anaerolineales</taxon>
        <taxon>Anaerolineaceae</taxon>
        <taxon>Bellilinea</taxon>
    </lineage>
</organism>
<evidence type="ECO:0000259" key="10">
    <source>
        <dbReference type="Pfam" id="PF00697"/>
    </source>
</evidence>